<keyword evidence="6" id="KW-0067">ATP-binding</keyword>
<dbReference type="InterPro" id="IPR018162">
    <property type="entry name" value="Ala-tRNA-ligase_IIc_anticod-bd"/>
</dbReference>
<dbReference type="SMART" id="SM00863">
    <property type="entry name" value="tRNA_SAD"/>
    <property type="match status" value="1"/>
</dbReference>
<dbReference type="AlphaFoldDB" id="A0A2H0X147"/>
<gene>
    <name evidence="11" type="ORF">COT54_02125</name>
</gene>
<evidence type="ECO:0000313" key="12">
    <source>
        <dbReference type="Proteomes" id="UP000229574"/>
    </source>
</evidence>
<dbReference type="GO" id="GO:0006419">
    <property type="term" value="P:alanyl-tRNA aminoacylation"/>
    <property type="evidence" value="ECO:0007669"/>
    <property type="project" value="InterPro"/>
</dbReference>
<evidence type="ECO:0000256" key="4">
    <source>
        <dbReference type="ARBA" id="ARBA00022598"/>
    </source>
</evidence>
<keyword evidence="5" id="KW-0547">Nucleotide-binding</keyword>
<dbReference type="InterPro" id="IPR012947">
    <property type="entry name" value="tRNA_SAD"/>
</dbReference>
<evidence type="ECO:0000259" key="10">
    <source>
        <dbReference type="PROSITE" id="PS50860"/>
    </source>
</evidence>
<name>A0A2H0X147_9BACT</name>
<dbReference type="PANTHER" id="PTHR11777">
    <property type="entry name" value="ALANYL-TRNA SYNTHETASE"/>
    <property type="match status" value="1"/>
</dbReference>
<evidence type="ECO:0000256" key="5">
    <source>
        <dbReference type="ARBA" id="ARBA00022741"/>
    </source>
</evidence>
<reference evidence="12" key="1">
    <citation type="submission" date="2017-09" db="EMBL/GenBank/DDBJ databases">
        <title>Depth-based differentiation of microbial function through sediment-hosted aquifers and enrichment of novel symbionts in the deep terrestrial subsurface.</title>
        <authorList>
            <person name="Probst A.J."/>
            <person name="Ladd B."/>
            <person name="Jarett J.K."/>
            <person name="Geller-Mcgrath D.E."/>
            <person name="Sieber C.M.K."/>
            <person name="Emerson J.B."/>
            <person name="Anantharaman K."/>
            <person name="Thomas B.C."/>
            <person name="Malmstrom R."/>
            <person name="Stieglmeier M."/>
            <person name="Klingl A."/>
            <person name="Woyke T."/>
            <person name="Ryan C.M."/>
            <person name="Banfield J.F."/>
        </authorList>
    </citation>
    <scope>NUCLEOTIDE SEQUENCE [LARGE SCALE GENOMIC DNA]</scope>
</reference>
<protein>
    <recommendedName>
        <fullName evidence="2">alanine--tRNA ligase</fullName>
        <ecNumber evidence="2">6.1.1.7</ecNumber>
    </recommendedName>
</protein>
<organism evidence="11 12">
    <name type="scientific">Candidatus Collierbacteria bacterium CG09_land_8_20_14_0_10_46_12</name>
    <dbReference type="NCBI Taxonomy" id="1974533"/>
    <lineage>
        <taxon>Bacteria</taxon>
        <taxon>Candidatus Collieribacteriota</taxon>
    </lineage>
</organism>
<feature type="domain" description="Alanyl-transfer RNA synthetases family profile" evidence="10">
    <location>
        <begin position="1"/>
        <end position="595"/>
    </location>
</feature>
<dbReference type="SUPFAM" id="SSF101353">
    <property type="entry name" value="Putative anticodon-binding domain of alanyl-tRNA synthetase (AlaRS)"/>
    <property type="match status" value="1"/>
</dbReference>
<dbReference type="InterPro" id="IPR018163">
    <property type="entry name" value="Thr/Ala-tRNA-synth_IIc_edit"/>
</dbReference>
<dbReference type="GO" id="GO:0005737">
    <property type="term" value="C:cytoplasm"/>
    <property type="evidence" value="ECO:0007669"/>
    <property type="project" value="InterPro"/>
</dbReference>
<keyword evidence="7" id="KW-0694">RNA-binding</keyword>
<dbReference type="GO" id="GO:0005524">
    <property type="term" value="F:ATP binding"/>
    <property type="evidence" value="ECO:0007669"/>
    <property type="project" value="UniProtKB-KW"/>
</dbReference>
<evidence type="ECO:0000256" key="9">
    <source>
        <dbReference type="ARBA" id="ARBA00023146"/>
    </source>
</evidence>
<dbReference type="GO" id="GO:0002161">
    <property type="term" value="F:aminoacyl-tRNA deacylase activity"/>
    <property type="evidence" value="ECO:0007669"/>
    <property type="project" value="TreeGrafter"/>
</dbReference>
<dbReference type="Gene3D" id="3.30.54.20">
    <property type="match status" value="1"/>
</dbReference>
<dbReference type="SUPFAM" id="SSF55186">
    <property type="entry name" value="ThrRS/AlaRS common domain"/>
    <property type="match status" value="1"/>
</dbReference>
<evidence type="ECO:0000256" key="2">
    <source>
        <dbReference type="ARBA" id="ARBA00013168"/>
    </source>
</evidence>
<dbReference type="InterPro" id="IPR018164">
    <property type="entry name" value="Ala-tRNA-synth_IIc_N"/>
</dbReference>
<evidence type="ECO:0000256" key="3">
    <source>
        <dbReference type="ARBA" id="ARBA00022555"/>
    </source>
</evidence>
<sequence length="595" mass="66640">MKASEIRKKYLAFFIARGHAVIPAAPIIPLDDPTTLFTSSGMQQMVPYLKGAKHSMGKRIVDSQPCFRAEDIEEVGDNRHTCMFEMLGNWSLGDYFKKEQLPWIWEFFTKELSLPKDKLYITLFEGNEFITKDLESYDIWKSLGVADDHIVYYPGKKNWWSRAGTPDQMPVGEIGGPTSEIFYEFPEVKHDKKYGDKCHPNCDCGRFIEIGNSVFMAYEKIEGGLKSLPAQNVDFGGGLERLATASQNTPDVFGIDIFAPIIRSIEVSSGKKYAGEFMAPMRVLADHLRASIFMISQGLEPSNKLQGYILRRLLRRAAVRARRLDADTGKIFAECIPTIVAQYAQAGFIDSSVTPRVQEVVSLELSKFNKALDRGLKEIAKTDPKLIDAQFAFNLYQSLGFPFEITRDLLAEQNITLNQDEFDKIFAAHKQGSRTASAGMFKGGLADQSEITTKYHTATHLLHQALRDVLGDEISQEGSNITSERLRFDYAYSSKPTPTQLEEIETIVNAKITTDLPVTKSIEDKGEAIKSGARAFFAEKYPDKVSVYTIGDYSRELCGGPHVARTKEIGQIKIFKDEALGSGKRRIYAILAAKS</sequence>
<keyword evidence="3" id="KW-0820">tRNA-binding</keyword>
<dbReference type="InterPro" id="IPR045864">
    <property type="entry name" value="aa-tRNA-synth_II/BPL/LPL"/>
</dbReference>
<dbReference type="PRINTS" id="PR00980">
    <property type="entry name" value="TRNASYNTHALA"/>
</dbReference>
<keyword evidence="8" id="KW-0648">Protein biosynthesis</keyword>
<dbReference type="SUPFAM" id="SSF55681">
    <property type="entry name" value="Class II aaRS and biotin synthetases"/>
    <property type="match status" value="1"/>
</dbReference>
<comment type="caution">
    <text evidence="11">The sequence shown here is derived from an EMBL/GenBank/DDBJ whole genome shotgun (WGS) entry which is preliminary data.</text>
</comment>
<dbReference type="InterPro" id="IPR018165">
    <property type="entry name" value="Ala-tRNA-synth_IIc_core"/>
</dbReference>
<dbReference type="GO" id="GO:0000049">
    <property type="term" value="F:tRNA binding"/>
    <property type="evidence" value="ECO:0007669"/>
    <property type="project" value="UniProtKB-KW"/>
</dbReference>
<keyword evidence="9" id="KW-0030">Aminoacyl-tRNA synthetase</keyword>
<dbReference type="EC" id="6.1.1.7" evidence="2"/>
<dbReference type="Gene3D" id="3.30.930.10">
    <property type="entry name" value="Bira Bifunctional Protein, Domain 2"/>
    <property type="match status" value="1"/>
</dbReference>
<dbReference type="Pfam" id="PF07973">
    <property type="entry name" value="tRNA_SAD"/>
    <property type="match status" value="1"/>
</dbReference>
<dbReference type="EMBL" id="PEYY01000086">
    <property type="protein sequence ID" value="PIS17898.1"/>
    <property type="molecule type" value="Genomic_DNA"/>
</dbReference>
<dbReference type="FunFam" id="3.30.980.10:FF:000004">
    <property type="entry name" value="Alanine--tRNA ligase, cytoplasmic"/>
    <property type="match status" value="1"/>
</dbReference>
<keyword evidence="4 11" id="KW-0436">Ligase</keyword>
<comment type="similarity">
    <text evidence="1">Belongs to the class-II aminoacyl-tRNA synthetase family.</text>
</comment>
<evidence type="ECO:0000256" key="1">
    <source>
        <dbReference type="ARBA" id="ARBA00008226"/>
    </source>
</evidence>
<dbReference type="InterPro" id="IPR050058">
    <property type="entry name" value="Ala-tRNA_ligase"/>
</dbReference>
<proteinExistence type="inferred from homology"/>
<evidence type="ECO:0000256" key="8">
    <source>
        <dbReference type="ARBA" id="ARBA00022917"/>
    </source>
</evidence>
<dbReference type="Proteomes" id="UP000229574">
    <property type="component" value="Unassembled WGS sequence"/>
</dbReference>
<dbReference type="CDD" id="cd00673">
    <property type="entry name" value="AlaRS_core"/>
    <property type="match status" value="1"/>
</dbReference>
<dbReference type="PROSITE" id="PS50860">
    <property type="entry name" value="AA_TRNA_LIGASE_II_ALA"/>
    <property type="match status" value="1"/>
</dbReference>
<dbReference type="PANTHER" id="PTHR11777:SF9">
    <property type="entry name" value="ALANINE--TRNA LIGASE, CYTOPLASMIC"/>
    <property type="match status" value="1"/>
</dbReference>
<evidence type="ECO:0000313" key="11">
    <source>
        <dbReference type="EMBL" id="PIS17898.1"/>
    </source>
</evidence>
<dbReference type="GO" id="GO:0004813">
    <property type="term" value="F:alanine-tRNA ligase activity"/>
    <property type="evidence" value="ECO:0007669"/>
    <property type="project" value="UniProtKB-EC"/>
</dbReference>
<dbReference type="NCBIfam" id="NF002436">
    <property type="entry name" value="PRK01584.1"/>
    <property type="match status" value="1"/>
</dbReference>
<dbReference type="InterPro" id="IPR002318">
    <property type="entry name" value="Ala-tRNA-lgiase_IIc"/>
</dbReference>
<dbReference type="Pfam" id="PF01411">
    <property type="entry name" value="tRNA-synt_2c"/>
    <property type="match status" value="1"/>
</dbReference>
<accession>A0A2H0X147</accession>
<dbReference type="Gene3D" id="3.30.980.10">
    <property type="entry name" value="Threonyl-trna Synthetase, Chain A, domain 2"/>
    <property type="match status" value="1"/>
</dbReference>
<evidence type="ECO:0000256" key="7">
    <source>
        <dbReference type="ARBA" id="ARBA00022884"/>
    </source>
</evidence>
<evidence type="ECO:0000256" key="6">
    <source>
        <dbReference type="ARBA" id="ARBA00022840"/>
    </source>
</evidence>